<feature type="transmembrane region" description="Helical" evidence="1">
    <location>
        <begin position="24"/>
        <end position="43"/>
    </location>
</feature>
<dbReference type="Pfam" id="PF05656">
    <property type="entry name" value="DUF805"/>
    <property type="match status" value="1"/>
</dbReference>
<feature type="transmembrane region" description="Helical" evidence="1">
    <location>
        <begin position="71"/>
        <end position="88"/>
    </location>
</feature>
<gene>
    <name evidence="2" type="ORF">ERX35_000175</name>
</gene>
<organism evidence="2 3">
    <name type="scientific">Macrococcus equipercicus</name>
    <dbReference type="NCBI Taxonomy" id="69967"/>
    <lineage>
        <taxon>Bacteria</taxon>
        <taxon>Bacillati</taxon>
        <taxon>Bacillota</taxon>
        <taxon>Bacilli</taxon>
        <taxon>Bacillales</taxon>
        <taxon>Staphylococcaceae</taxon>
        <taxon>Macrococcus</taxon>
    </lineage>
</organism>
<feature type="transmembrane region" description="Helical" evidence="1">
    <location>
        <begin position="100"/>
        <end position="122"/>
    </location>
</feature>
<dbReference type="InterPro" id="IPR008523">
    <property type="entry name" value="DUF805"/>
</dbReference>
<keyword evidence="1" id="KW-0472">Membrane</keyword>
<name>A0ABQ6RAY9_9STAP</name>
<protein>
    <submittedName>
        <fullName evidence="2">DUF805 domain-containing protein</fullName>
    </submittedName>
</protein>
<evidence type="ECO:0000313" key="2">
    <source>
        <dbReference type="EMBL" id="KAA1042334.1"/>
    </source>
</evidence>
<dbReference type="RefSeq" id="WP_149457886.1">
    <property type="nucleotide sequence ID" value="NZ_SCWC02000001.1"/>
</dbReference>
<keyword evidence="1" id="KW-0812">Transmembrane</keyword>
<sequence length="174" mass="20136">MAEVYMAFWKNALNIRDGATRKEFNVPFLLHLVIIWFIMPLLAKLLGISGEAYHTDFYILSTEVKFNGNELTWLLIVILIVPTATLTFRRFQDLKMNGWWSLYIIGFPIIFIIVTLLANTIGQFLPADSLLAEIIITAVVCVPILLLVLLISQLIFYEHKTYPKWWMIDKDNSI</sequence>
<feature type="transmembrane region" description="Helical" evidence="1">
    <location>
        <begin position="134"/>
        <end position="157"/>
    </location>
</feature>
<dbReference type="Proteomes" id="UP000295735">
    <property type="component" value="Unassembled WGS sequence"/>
</dbReference>
<keyword evidence="3" id="KW-1185">Reference proteome</keyword>
<proteinExistence type="predicted"/>
<dbReference type="EMBL" id="SCWC02000001">
    <property type="protein sequence ID" value="KAA1042334.1"/>
    <property type="molecule type" value="Genomic_DNA"/>
</dbReference>
<reference evidence="2 3" key="1">
    <citation type="submission" date="2019-09" db="EMBL/GenBank/DDBJ databases">
        <authorList>
            <person name="Mazhar S."/>
            <person name="Altermann E."/>
            <person name="Hill C."/>
            <person name="Mcauliffe O."/>
        </authorList>
    </citation>
    <scope>NUCLEOTIDE SEQUENCE [LARGE SCALE GENOMIC DNA]</scope>
    <source>
        <strain evidence="2 3">ATCC 51831</strain>
    </source>
</reference>
<accession>A0ABQ6RAY9</accession>
<evidence type="ECO:0000256" key="1">
    <source>
        <dbReference type="SAM" id="Phobius"/>
    </source>
</evidence>
<comment type="caution">
    <text evidence="2">The sequence shown here is derived from an EMBL/GenBank/DDBJ whole genome shotgun (WGS) entry which is preliminary data.</text>
</comment>
<keyword evidence="1" id="KW-1133">Transmembrane helix</keyword>
<evidence type="ECO:0000313" key="3">
    <source>
        <dbReference type="Proteomes" id="UP000295735"/>
    </source>
</evidence>